<accession>A0A1C3XAL0</accession>
<dbReference type="InterPro" id="IPR035472">
    <property type="entry name" value="RpiR-like_SIS"/>
</dbReference>
<dbReference type="Gene3D" id="1.10.10.10">
    <property type="entry name" value="Winged helix-like DNA-binding domain superfamily/Winged helix DNA-binding domain"/>
    <property type="match status" value="1"/>
</dbReference>
<dbReference type="GO" id="GO:1901135">
    <property type="term" value="P:carbohydrate derivative metabolic process"/>
    <property type="evidence" value="ECO:0007669"/>
    <property type="project" value="InterPro"/>
</dbReference>
<gene>
    <name evidence="6" type="ORF">GA0061102_10735</name>
</gene>
<dbReference type="GO" id="GO:0097367">
    <property type="term" value="F:carbohydrate derivative binding"/>
    <property type="evidence" value="ECO:0007669"/>
    <property type="project" value="InterPro"/>
</dbReference>
<dbReference type="SUPFAM" id="SSF46689">
    <property type="entry name" value="Homeodomain-like"/>
    <property type="match status" value="1"/>
</dbReference>
<keyword evidence="2" id="KW-0238">DNA-binding</keyword>
<keyword evidence="3" id="KW-0804">Transcription</keyword>
<dbReference type="InterPro" id="IPR036388">
    <property type="entry name" value="WH-like_DNA-bd_sf"/>
</dbReference>
<dbReference type="CDD" id="cd05013">
    <property type="entry name" value="SIS_RpiR"/>
    <property type="match status" value="1"/>
</dbReference>
<dbReference type="Gene3D" id="3.40.50.10490">
    <property type="entry name" value="Glucose-6-phosphate isomerase like protein, domain 1"/>
    <property type="match status" value="1"/>
</dbReference>
<evidence type="ECO:0000256" key="1">
    <source>
        <dbReference type="ARBA" id="ARBA00023015"/>
    </source>
</evidence>
<proteinExistence type="predicted"/>
<keyword evidence="1" id="KW-0805">Transcription regulation</keyword>
<evidence type="ECO:0000256" key="2">
    <source>
        <dbReference type="ARBA" id="ARBA00023125"/>
    </source>
</evidence>
<dbReference type="Pfam" id="PF01380">
    <property type="entry name" value="SIS"/>
    <property type="match status" value="1"/>
</dbReference>
<dbReference type="InterPro" id="IPR009057">
    <property type="entry name" value="Homeodomain-like_sf"/>
</dbReference>
<name>A0A1C3XAL0_9HYPH</name>
<dbReference type="EMBL" id="FMAH01000073">
    <property type="protein sequence ID" value="SCB49292.1"/>
    <property type="molecule type" value="Genomic_DNA"/>
</dbReference>
<protein>
    <submittedName>
        <fullName evidence="6">Transcriptional regulator, RpiR family</fullName>
    </submittedName>
</protein>
<keyword evidence="7" id="KW-1185">Reference proteome</keyword>
<evidence type="ECO:0000313" key="6">
    <source>
        <dbReference type="EMBL" id="SCB49292.1"/>
    </source>
</evidence>
<sequence length="299" mass="32889">MQWNLQVWKMAEIEPPRDYEEFIRLVHDRYGGMSKAYQTISVYLTQNPNDVAVLSVNAIADRCGIHASSFVRFAQALGYEGFKDLQGLFQRRLSTAAPGFEARKKALEVELGTRTDRSEAGFLRDLVVRDIASLQDVLAQVSGEDLATAVDLLEKSETIYLIGQLRSAPVVELLRYVLTMLGKRCVLLDPSGGLATYMARTMKDTDLLLAVSFRFYATEVVNVVEDAAARGIPIVAISDSTLSPLAKSATVLFPVPEHEYTFSRSLAAPMCLAQALTVALASRLQGSKNEPRIPIVTGQ</sequence>
<dbReference type="PROSITE" id="PS51464">
    <property type="entry name" value="SIS"/>
    <property type="match status" value="1"/>
</dbReference>
<feature type="domain" description="SIS" evidence="5">
    <location>
        <begin position="149"/>
        <end position="291"/>
    </location>
</feature>
<dbReference type="STRING" id="411945.GA0061102_10735"/>
<evidence type="ECO:0000259" key="5">
    <source>
        <dbReference type="PROSITE" id="PS51464"/>
    </source>
</evidence>
<evidence type="ECO:0000259" key="4">
    <source>
        <dbReference type="PROSITE" id="PS51071"/>
    </source>
</evidence>
<dbReference type="PANTHER" id="PTHR30514">
    <property type="entry name" value="GLUCOKINASE"/>
    <property type="match status" value="1"/>
</dbReference>
<organism evidence="6 7">
    <name type="scientific">Rhizobium miluonense</name>
    <dbReference type="NCBI Taxonomy" id="411945"/>
    <lineage>
        <taxon>Bacteria</taxon>
        <taxon>Pseudomonadati</taxon>
        <taxon>Pseudomonadota</taxon>
        <taxon>Alphaproteobacteria</taxon>
        <taxon>Hyphomicrobiales</taxon>
        <taxon>Rhizobiaceae</taxon>
        <taxon>Rhizobium/Agrobacterium group</taxon>
        <taxon>Rhizobium</taxon>
    </lineage>
</organism>
<dbReference type="InterPro" id="IPR000281">
    <property type="entry name" value="HTH_RpiR"/>
</dbReference>
<evidence type="ECO:0000256" key="3">
    <source>
        <dbReference type="ARBA" id="ARBA00023163"/>
    </source>
</evidence>
<dbReference type="GO" id="GO:0003700">
    <property type="term" value="F:DNA-binding transcription factor activity"/>
    <property type="evidence" value="ECO:0007669"/>
    <property type="project" value="InterPro"/>
</dbReference>
<dbReference type="Pfam" id="PF01418">
    <property type="entry name" value="HTH_6"/>
    <property type="match status" value="1"/>
</dbReference>
<dbReference type="GO" id="GO:0003677">
    <property type="term" value="F:DNA binding"/>
    <property type="evidence" value="ECO:0007669"/>
    <property type="project" value="UniProtKB-KW"/>
</dbReference>
<reference evidence="7" key="1">
    <citation type="submission" date="2016-08" db="EMBL/GenBank/DDBJ databases">
        <authorList>
            <person name="Varghese N."/>
            <person name="Submissions Spin"/>
        </authorList>
    </citation>
    <scope>NUCLEOTIDE SEQUENCE [LARGE SCALE GENOMIC DNA]</scope>
    <source>
        <strain evidence="7">HAMBI 2971</strain>
    </source>
</reference>
<dbReference type="AlphaFoldDB" id="A0A1C3XAL0"/>
<feature type="domain" description="HTH rpiR-type" evidence="4">
    <location>
        <begin position="20"/>
        <end position="96"/>
    </location>
</feature>
<dbReference type="SUPFAM" id="SSF53697">
    <property type="entry name" value="SIS domain"/>
    <property type="match status" value="1"/>
</dbReference>
<dbReference type="PANTHER" id="PTHR30514:SF20">
    <property type="entry name" value="TRANSCRIPTIONAL REGULATOR"/>
    <property type="match status" value="1"/>
</dbReference>
<dbReference type="PROSITE" id="PS51071">
    <property type="entry name" value="HTH_RPIR"/>
    <property type="match status" value="1"/>
</dbReference>
<dbReference type="InterPro" id="IPR046348">
    <property type="entry name" value="SIS_dom_sf"/>
</dbReference>
<dbReference type="InterPro" id="IPR001347">
    <property type="entry name" value="SIS_dom"/>
</dbReference>
<evidence type="ECO:0000313" key="7">
    <source>
        <dbReference type="Proteomes" id="UP000199435"/>
    </source>
</evidence>
<dbReference type="Proteomes" id="UP000199435">
    <property type="component" value="Unassembled WGS sequence"/>
</dbReference>
<dbReference type="InterPro" id="IPR047640">
    <property type="entry name" value="RpiR-like"/>
</dbReference>